<organism evidence="3 4">
    <name type="scientific">Rhipicephalus microplus</name>
    <name type="common">Cattle tick</name>
    <name type="synonym">Boophilus microplus</name>
    <dbReference type="NCBI Taxonomy" id="6941"/>
    <lineage>
        <taxon>Eukaryota</taxon>
        <taxon>Metazoa</taxon>
        <taxon>Ecdysozoa</taxon>
        <taxon>Arthropoda</taxon>
        <taxon>Chelicerata</taxon>
        <taxon>Arachnida</taxon>
        <taxon>Acari</taxon>
        <taxon>Parasitiformes</taxon>
        <taxon>Ixodida</taxon>
        <taxon>Ixodoidea</taxon>
        <taxon>Ixodidae</taxon>
        <taxon>Rhipicephalinae</taxon>
        <taxon>Rhipicephalus</taxon>
        <taxon>Boophilus</taxon>
    </lineage>
</organism>
<comment type="caution">
    <text evidence="3">The sequence shown here is derived from an EMBL/GenBank/DDBJ whole genome shotgun (WGS) entry which is preliminary data.</text>
</comment>
<dbReference type="AlphaFoldDB" id="A0A9J6DBW0"/>
<dbReference type="PROSITE" id="PS50800">
    <property type="entry name" value="SAP"/>
    <property type="match status" value="1"/>
</dbReference>
<dbReference type="Proteomes" id="UP000821866">
    <property type="component" value="Chromosome 8"/>
</dbReference>
<dbReference type="InterPro" id="IPR036361">
    <property type="entry name" value="SAP_dom_sf"/>
</dbReference>
<accession>A0A9J6DBW0</accession>
<feature type="region of interest" description="Disordered" evidence="1">
    <location>
        <begin position="1"/>
        <end position="34"/>
    </location>
</feature>
<dbReference type="SMART" id="SM00513">
    <property type="entry name" value="SAP"/>
    <property type="match status" value="1"/>
</dbReference>
<dbReference type="Pfam" id="PF02037">
    <property type="entry name" value="SAP"/>
    <property type="match status" value="1"/>
</dbReference>
<dbReference type="VEuPathDB" id="VectorBase:LOC119176908"/>
<evidence type="ECO:0000313" key="3">
    <source>
        <dbReference type="EMBL" id="KAH8019457.1"/>
    </source>
</evidence>
<dbReference type="SUPFAM" id="SSF68906">
    <property type="entry name" value="SAP domain"/>
    <property type="match status" value="1"/>
</dbReference>
<reference evidence="3" key="1">
    <citation type="journal article" date="2020" name="Cell">
        <title>Large-Scale Comparative Analyses of Tick Genomes Elucidate Their Genetic Diversity and Vector Capacities.</title>
        <authorList>
            <consortium name="Tick Genome and Microbiome Consortium (TIGMIC)"/>
            <person name="Jia N."/>
            <person name="Wang J."/>
            <person name="Shi W."/>
            <person name="Du L."/>
            <person name="Sun Y."/>
            <person name="Zhan W."/>
            <person name="Jiang J.F."/>
            <person name="Wang Q."/>
            <person name="Zhang B."/>
            <person name="Ji P."/>
            <person name="Bell-Sakyi L."/>
            <person name="Cui X.M."/>
            <person name="Yuan T.T."/>
            <person name="Jiang B.G."/>
            <person name="Yang W.F."/>
            <person name="Lam T.T."/>
            <person name="Chang Q.C."/>
            <person name="Ding S.J."/>
            <person name="Wang X.J."/>
            <person name="Zhu J.G."/>
            <person name="Ruan X.D."/>
            <person name="Zhao L."/>
            <person name="Wei J.T."/>
            <person name="Ye R.Z."/>
            <person name="Que T.C."/>
            <person name="Du C.H."/>
            <person name="Zhou Y.H."/>
            <person name="Cheng J.X."/>
            <person name="Dai P.F."/>
            <person name="Guo W.B."/>
            <person name="Han X.H."/>
            <person name="Huang E.J."/>
            <person name="Li L.F."/>
            <person name="Wei W."/>
            <person name="Gao Y.C."/>
            <person name="Liu J.Z."/>
            <person name="Shao H.Z."/>
            <person name="Wang X."/>
            <person name="Wang C.C."/>
            <person name="Yang T.C."/>
            <person name="Huo Q.B."/>
            <person name="Li W."/>
            <person name="Chen H.Y."/>
            <person name="Chen S.E."/>
            <person name="Zhou L.G."/>
            <person name="Ni X.B."/>
            <person name="Tian J.H."/>
            <person name="Sheng Y."/>
            <person name="Liu T."/>
            <person name="Pan Y.S."/>
            <person name="Xia L.Y."/>
            <person name="Li J."/>
            <person name="Zhao F."/>
            <person name="Cao W.C."/>
        </authorList>
    </citation>
    <scope>NUCLEOTIDE SEQUENCE</scope>
    <source>
        <strain evidence="3">Rmic-2018</strain>
    </source>
</reference>
<evidence type="ECO:0000256" key="1">
    <source>
        <dbReference type="SAM" id="MobiDB-lite"/>
    </source>
</evidence>
<protein>
    <recommendedName>
        <fullName evidence="2">SAP domain-containing protein</fullName>
    </recommendedName>
</protein>
<feature type="region of interest" description="Disordered" evidence="1">
    <location>
        <begin position="415"/>
        <end position="439"/>
    </location>
</feature>
<feature type="compositionally biased region" description="Basic and acidic residues" evidence="1">
    <location>
        <begin position="10"/>
        <end position="20"/>
    </location>
</feature>
<evidence type="ECO:0000313" key="4">
    <source>
        <dbReference type="Proteomes" id="UP000821866"/>
    </source>
</evidence>
<dbReference type="EMBL" id="JABSTU010000010">
    <property type="protein sequence ID" value="KAH8019457.1"/>
    <property type="molecule type" value="Genomic_DNA"/>
</dbReference>
<gene>
    <name evidence="3" type="ORF">HPB51_019479</name>
</gene>
<dbReference type="InterPro" id="IPR003034">
    <property type="entry name" value="SAP_dom"/>
</dbReference>
<sequence length="439" mass="47590">MAQPTGCESTELHAEEETTPREGATPRRTSSRDSETIIVESVFTTLDHSTMANATKKQLVDELRARGLRCSGRKDELIARIIRDNTTRQALKPTDSSTKDQAAYDDDRQAHLETLSADNARLCAELSSLLAQLNRATTSERETLREAHQNASLPTERVTTSTIGLHHSVSADITMSSGLTRPPSLNDGTNQDAAHLAAPTVSTHEGEPSMAQILAALMNTQALLANTLSRGPPTTSPIQIHSTSDTSSSIPLFDGTPQRSAHEWITQVERIAALAHWTPSLTGATPLTTPLRSKAVSLGDSISKKPFVAGYLAGKVGYRKVTRMRMPKMSDGTARHRRAPGEQSLTDRGCGVFCTAAIPLRKIGDNIPGNTKGENAMWMPPARNPCEAIRRGGRFTLLPQVSCSWAQAGVCAHSHQSEVPDKPQSSSPKRKQLEEMWLV</sequence>
<evidence type="ECO:0000259" key="2">
    <source>
        <dbReference type="PROSITE" id="PS50800"/>
    </source>
</evidence>
<dbReference type="Gene3D" id="1.10.720.30">
    <property type="entry name" value="SAP domain"/>
    <property type="match status" value="1"/>
</dbReference>
<keyword evidence="4" id="KW-1185">Reference proteome</keyword>
<name>A0A9J6DBW0_RHIMP</name>
<proteinExistence type="predicted"/>
<feature type="domain" description="SAP" evidence="2">
    <location>
        <begin position="51"/>
        <end position="85"/>
    </location>
</feature>
<reference evidence="3" key="2">
    <citation type="submission" date="2021-09" db="EMBL/GenBank/DDBJ databases">
        <authorList>
            <person name="Jia N."/>
            <person name="Wang J."/>
            <person name="Shi W."/>
            <person name="Du L."/>
            <person name="Sun Y."/>
            <person name="Zhan W."/>
            <person name="Jiang J."/>
            <person name="Wang Q."/>
            <person name="Zhang B."/>
            <person name="Ji P."/>
            <person name="Sakyi L.B."/>
            <person name="Cui X."/>
            <person name="Yuan T."/>
            <person name="Jiang B."/>
            <person name="Yang W."/>
            <person name="Lam T.T.-Y."/>
            <person name="Chang Q."/>
            <person name="Ding S."/>
            <person name="Wang X."/>
            <person name="Zhu J."/>
            <person name="Ruan X."/>
            <person name="Zhao L."/>
            <person name="Wei J."/>
            <person name="Que T."/>
            <person name="Du C."/>
            <person name="Cheng J."/>
            <person name="Dai P."/>
            <person name="Han X."/>
            <person name="Huang E."/>
            <person name="Gao Y."/>
            <person name="Liu J."/>
            <person name="Shao H."/>
            <person name="Ye R."/>
            <person name="Li L."/>
            <person name="Wei W."/>
            <person name="Wang X."/>
            <person name="Wang C."/>
            <person name="Huo Q."/>
            <person name="Li W."/>
            <person name="Guo W."/>
            <person name="Chen H."/>
            <person name="Chen S."/>
            <person name="Zhou L."/>
            <person name="Zhou L."/>
            <person name="Ni X."/>
            <person name="Tian J."/>
            <person name="Zhou Y."/>
            <person name="Sheng Y."/>
            <person name="Liu T."/>
            <person name="Pan Y."/>
            <person name="Xia L."/>
            <person name="Li J."/>
            <person name="Zhao F."/>
            <person name="Cao W."/>
        </authorList>
    </citation>
    <scope>NUCLEOTIDE SEQUENCE</scope>
    <source>
        <strain evidence="3">Rmic-2018</strain>
        <tissue evidence="3">Larvae</tissue>
    </source>
</reference>